<evidence type="ECO:0000256" key="6">
    <source>
        <dbReference type="SAM" id="MobiDB-lite"/>
    </source>
</evidence>
<feature type="region of interest" description="Disordered" evidence="6">
    <location>
        <begin position="345"/>
        <end position="383"/>
    </location>
</feature>
<dbReference type="InterPro" id="IPR036570">
    <property type="entry name" value="HORMA_dom_sf"/>
</dbReference>
<dbReference type="Gene3D" id="3.30.900.10">
    <property type="entry name" value="HORMA domain"/>
    <property type="match status" value="1"/>
</dbReference>
<dbReference type="GeneID" id="59285725"/>
<keyword evidence="3" id="KW-0158">Chromosome</keyword>
<evidence type="ECO:0000259" key="7">
    <source>
        <dbReference type="PROSITE" id="PS50815"/>
    </source>
</evidence>
<name>A0A8H6FZV1_9LECA</name>
<dbReference type="GO" id="GO:0005634">
    <property type="term" value="C:nucleus"/>
    <property type="evidence" value="ECO:0007669"/>
    <property type="project" value="UniProtKB-SubCell"/>
</dbReference>
<dbReference type="PANTHER" id="PTHR48225:SF7">
    <property type="entry name" value="MEIOSIS-SPECIFIC PROTEIN HOP1"/>
    <property type="match status" value="1"/>
</dbReference>
<organism evidence="8 9">
    <name type="scientific">Letharia columbiana</name>
    <dbReference type="NCBI Taxonomy" id="112416"/>
    <lineage>
        <taxon>Eukaryota</taxon>
        <taxon>Fungi</taxon>
        <taxon>Dikarya</taxon>
        <taxon>Ascomycota</taxon>
        <taxon>Pezizomycotina</taxon>
        <taxon>Lecanoromycetes</taxon>
        <taxon>OSLEUM clade</taxon>
        <taxon>Lecanoromycetidae</taxon>
        <taxon>Lecanorales</taxon>
        <taxon>Lecanorineae</taxon>
        <taxon>Parmeliaceae</taxon>
        <taxon>Letharia</taxon>
    </lineage>
</organism>
<dbReference type="SUPFAM" id="SSF57903">
    <property type="entry name" value="FYVE/PHD zinc finger"/>
    <property type="match status" value="1"/>
</dbReference>
<keyword evidence="9" id="KW-1185">Reference proteome</keyword>
<keyword evidence="4" id="KW-0539">Nucleus</keyword>
<dbReference type="GO" id="GO:0007130">
    <property type="term" value="P:synaptonemal complex assembly"/>
    <property type="evidence" value="ECO:0007669"/>
    <property type="project" value="TreeGrafter"/>
</dbReference>
<evidence type="ECO:0000256" key="5">
    <source>
        <dbReference type="ARBA" id="ARBA00023254"/>
    </source>
</evidence>
<dbReference type="AlphaFoldDB" id="A0A8H6FZV1"/>
<proteinExistence type="predicted"/>
<comment type="caution">
    <text evidence="8">The sequence shown here is derived from an EMBL/GenBank/DDBJ whole genome shotgun (WGS) entry which is preliminary data.</text>
</comment>
<dbReference type="InterPro" id="IPR051294">
    <property type="entry name" value="HORMA_MeioticProgression"/>
</dbReference>
<dbReference type="RefSeq" id="XP_037167177.1">
    <property type="nucleotide sequence ID" value="XM_037305984.1"/>
</dbReference>
<evidence type="ECO:0000256" key="3">
    <source>
        <dbReference type="ARBA" id="ARBA00022454"/>
    </source>
</evidence>
<accession>A0A8H6FZV1</accession>
<dbReference type="Proteomes" id="UP000578531">
    <property type="component" value="Unassembled WGS sequence"/>
</dbReference>
<dbReference type="GO" id="GO:0051598">
    <property type="term" value="P:meiotic recombination checkpoint signaling"/>
    <property type="evidence" value="ECO:0007669"/>
    <property type="project" value="TreeGrafter"/>
</dbReference>
<reference evidence="8 9" key="1">
    <citation type="journal article" date="2020" name="Genomics">
        <title>Complete, high-quality genomes from long-read metagenomic sequencing of two wolf lichen thalli reveals enigmatic genome architecture.</title>
        <authorList>
            <person name="McKenzie S.K."/>
            <person name="Walston R.F."/>
            <person name="Allen J.L."/>
        </authorList>
    </citation>
    <scope>NUCLEOTIDE SEQUENCE [LARGE SCALE GENOMIC DNA]</scope>
    <source>
        <strain evidence="8">WasteWater2</strain>
    </source>
</reference>
<evidence type="ECO:0000256" key="4">
    <source>
        <dbReference type="ARBA" id="ARBA00023242"/>
    </source>
</evidence>
<protein>
    <recommendedName>
        <fullName evidence="7">HORMA domain-containing protein</fullName>
    </recommendedName>
</protein>
<feature type="region of interest" description="Disordered" evidence="6">
    <location>
        <begin position="579"/>
        <end position="608"/>
    </location>
</feature>
<evidence type="ECO:0000313" key="8">
    <source>
        <dbReference type="EMBL" id="KAF6237859.1"/>
    </source>
</evidence>
<evidence type="ECO:0000313" key="9">
    <source>
        <dbReference type="Proteomes" id="UP000578531"/>
    </source>
</evidence>
<dbReference type="PROSITE" id="PS50815">
    <property type="entry name" value="HORMA"/>
    <property type="match status" value="1"/>
</dbReference>
<dbReference type="Pfam" id="PF02301">
    <property type="entry name" value="HORMA"/>
    <property type="match status" value="1"/>
</dbReference>
<comment type="subcellular location">
    <subcellularLocation>
        <location evidence="2">Chromosome</location>
    </subcellularLocation>
    <subcellularLocation>
        <location evidence="1">Nucleus</location>
    </subcellularLocation>
</comment>
<gene>
    <name evidence="8" type="ORF">HO173_004060</name>
</gene>
<feature type="domain" description="HORMA" evidence="7">
    <location>
        <begin position="36"/>
        <end position="279"/>
    </location>
</feature>
<evidence type="ECO:0000256" key="2">
    <source>
        <dbReference type="ARBA" id="ARBA00004286"/>
    </source>
</evidence>
<evidence type="ECO:0000256" key="1">
    <source>
        <dbReference type="ARBA" id="ARBA00004123"/>
    </source>
</evidence>
<dbReference type="SUPFAM" id="SSF56019">
    <property type="entry name" value="The spindle assembly checkpoint protein mad2"/>
    <property type="match status" value="2"/>
</dbReference>
<sequence length="608" mass="69090">MVQNKKTVQRGDQEGTSLVTPEAISLHVEDQAVKEKQSYAMVTGLLQVLLASIAYQRNLFPKSCFEMRSPSLIRTEVRRSYKQAHARSNTTSSDNEMTHLATALAQRDQPLVVLAPGQTDGVDTLLAWLDEISKGLLERSLDGVQFSICADKSRPSEILELYTFSFQYRDGKDGERRLMGLTAPGGGSGLITIRSVRSGMVNVIDQFKNYQQQLPALPKERYLMCHLFHSPYAPRHHRPPGFHTCTDTNMAVIENGLWYMKQRSFGSIDSGIHRMRLEIGFMARTDAAQEPNHRPVLSQSMEYTRTVSRTLKPDLERRFTDQAAPPVGTWMEKRPRGIRQADEQGDSIRLEFSQGGTGDSDRSTRAIRQTISPGPPSKDSGESVKIYDTLRGDSLLPTQVMEARDSPTRLTWNWKLRAGKELEMCVKRDNQQWVADRVVRCECSCDLEEVPMLQCICCQKLQHYHCYGFALETHVHEHHCYQCLLEDTHGPVLGDMKRIAIFRRALWILYEKTPSSPAEFAQKLRFDGKTTQGLIKRLDEGGYLASGRTRLSPVTAPEQLMFRRQLYCDPLTSISGFYEPRDNTVPANTETDDEDPRCKRIKTGRHEK</sequence>
<dbReference type="InterPro" id="IPR003511">
    <property type="entry name" value="HORMA_dom"/>
</dbReference>
<feature type="compositionally biased region" description="Basic residues" evidence="6">
    <location>
        <begin position="599"/>
        <end position="608"/>
    </location>
</feature>
<dbReference type="EMBL" id="JACCJC010000012">
    <property type="protein sequence ID" value="KAF6237859.1"/>
    <property type="molecule type" value="Genomic_DNA"/>
</dbReference>
<dbReference type="OrthoDB" id="1928087at2759"/>
<dbReference type="InterPro" id="IPR011011">
    <property type="entry name" value="Znf_FYVE_PHD"/>
</dbReference>
<keyword evidence="5" id="KW-0469">Meiosis</keyword>
<dbReference type="GO" id="GO:0005694">
    <property type="term" value="C:chromosome"/>
    <property type="evidence" value="ECO:0007669"/>
    <property type="project" value="UniProtKB-SubCell"/>
</dbReference>
<dbReference type="PANTHER" id="PTHR48225">
    <property type="entry name" value="HORMA DOMAIN-CONTAINING PROTEIN 1"/>
    <property type="match status" value="1"/>
</dbReference>